<dbReference type="Gene3D" id="3.40.800.10">
    <property type="entry name" value="Ureohydrolase domain"/>
    <property type="match status" value="2"/>
</dbReference>
<dbReference type="GO" id="GO:0008783">
    <property type="term" value="F:agmatinase activity"/>
    <property type="evidence" value="ECO:0007669"/>
    <property type="project" value="TreeGrafter"/>
</dbReference>
<dbReference type="GO" id="GO:0046872">
    <property type="term" value="F:metal ion binding"/>
    <property type="evidence" value="ECO:0007669"/>
    <property type="project" value="UniProtKB-KW"/>
</dbReference>
<sequence length="416" mass="45461">MLKRAVFLLLAFCSVGQSLEQSPFLDPQAPQVTKQTWKEKYGEQFDQPFSGPLSFSHLTYARCLEDESVNFDIALLGMPFDTGVSYRPGARFGPYAIRSGSRRQKEGRGYTMSWANNPYTSGLKIVDCGDVPVSPFDNALAMDQIEVAYSTLLKRELANPEKANPKLSSVDYPRIVSLGGDHTIVLPILRALYQVYGPISGLSLACYSLMVDANNFYPLPHLPILQKVIHLDAHLDTWGGYPGQITEQSRVTHGTFFYLAQEEGLISNNSIHAGIRCKLGGEADLENDQVVGFQLISTDDIDDLGIPEIIKRIRARVGSSPVYLSLDIDVIDPGLAPATGTPEAGGWTTREVKRILRGLAGLKFVGADLVEVAPAYDNAEITAVAAADLVHDFLSMFISEKPPVGQKIGPASRDEL</sequence>
<dbReference type="SUPFAM" id="SSF52768">
    <property type="entry name" value="Arginase/deacetylase"/>
    <property type="match status" value="1"/>
</dbReference>
<proteinExistence type="inferred from homology"/>
<dbReference type="GO" id="GO:0033389">
    <property type="term" value="P:putrescine biosynthetic process from arginine, via agmatine"/>
    <property type="evidence" value="ECO:0007669"/>
    <property type="project" value="TreeGrafter"/>
</dbReference>
<protein>
    <recommendedName>
        <fullName evidence="9">Agmatinase</fullName>
    </recommendedName>
</protein>
<dbReference type="CDD" id="cd11592">
    <property type="entry name" value="Agmatinase_PAH"/>
    <property type="match status" value="1"/>
</dbReference>
<dbReference type="InterPro" id="IPR006035">
    <property type="entry name" value="Ureohydrolase"/>
</dbReference>
<dbReference type="Proteomes" id="UP000559256">
    <property type="component" value="Unassembled WGS sequence"/>
</dbReference>
<keyword evidence="6" id="KW-0732">Signal</keyword>
<evidence type="ECO:0000256" key="5">
    <source>
        <dbReference type="RuleBase" id="RU003684"/>
    </source>
</evidence>
<dbReference type="PANTHER" id="PTHR11358">
    <property type="entry name" value="ARGINASE/AGMATINASE"/>
    <property type="match status" value="1"/>
</dbReference>
<evidence type="ECO:0000256" key="1">
    <source>
        <dbReference type="ARBA" id="ARBA00009227"/>
    </source>
</evidence>
<evidence type="ECO:0000256" key="4">
    <source>
        <dbReference type="PIRSR" id="PIRSR036979-1"/>
    </source>
</evidence>
<keyword evidence="8" id="KW-1185">Reference proteome</keyword>
<evidence type="ECO:0000256" key="3">
    <source>
        <dbReference type="ARBA" id="ARBA00022801"/>
    </source>
</evidence>
<dbReference type="InterPro" id="IPR023696">
    <property type="entry name" value="Ureohydrolase_dom_sf"/>
</dbReference>
<feature type="binding site" evidence="4">
    <location>
        <position position="234"/>
    </location>
    <ligand>
        <name>Mn(2+)</name>
        <dbReference type="ChEBI" id="CHEBI:29035"/>
        <label>2</label>
    </ligand>
</feature>
<comment type="caution">
    <text evidence="7">The sequence shown here is derived from an EMBL/GenBank/DDBJ whole genome shotgun (WGS) entry which is preliminary data.</text>
</comment>
<accession>A0A8H5LT86</accession>
<evidence type="ECO:0000256" key="6">
    <source>
        <dbReference type="SAM" id="SignalP"/>
    </source>
</evidence>
<dbReference type="AlphaFoldDB" id="A0A8H5LT86"/>
<dbReference type="EMBL" id="JAACJM010000015">
    <property type="protein sequence ID" value="KAF5368499.1"/>
    <property type="molecule type" value="Genomic_DNA"/>
</dbReference>
<evidence type="ECO:0000313" key="8">
    <source>
        <dbReference type="Proteomes" id="UP000559256"/>
    </source>
</evidence>
<keyword evidence="2 4" id="KW-0479">Metal-binding</keyword>
<reference evidence="7 8" key="1">
    <citation type="journal article" date="2020" name="ISME J.">
        <title>Uncovering the hidden diversity of litter-decomposition mechanisms in mushroom-forming fungi.</title>
        <authorList>
            <person name="Floudas D."/>
            <person name="Bentzer J."/>
            <person name="Ahren D."/>
            <person name="Johansson T."/>
            <person name="Persson P."/>
            <person name="Tunlid A."/>
        </authorList>
    </citation>
    <scope>NUCLEOTIDE SEQUENCE [LARGE SCALE GENOMIC DNA]</scope>
    <source>
        <strain evidence="7 8">CBS 291.85</strain>
    </source>
</reference>
<feature type="binding site" evidence="4">
    <location>
        <position position="236"/>
    </location>
    <ligand>
        <name>Mn(2+)</name>
        <dbReference type="ChEBI" id="CHEBI:29035"/>
        <label>1</label>
    </ligand>
</feature>
<evidence type="ECO:0000313" key="7">
    <source>
        <dbReference type="EMBL" id="KAF5368499.1"/>
    </source>
</evidence>
<feature type="chain" id="PRO_5034856828" description="Agmatinase" evidence="6">
    <location>
        <begin position="19"/>
        <end position="416"/>
    </location>
</feature>
<comment type="cofactor">
    <cofactor evidence="4">
        <name>Mn(2+)</name>
        <dbReference type="ChEBI" id="CHEBI:29035"/>
    </cofactor>
    <text evidence="4">Binds 2 manganese ions per subunit.</text>
</comment>
<dbReference type="Pfam" id="PF00491">
    <property type="entry name" value="Arginase"/>
    <property type="match status" value="1"/>
</dbReference>
<name>A0A8H5LT86_9AGAR</name>
<dbReference type="PROSITE" id="PS51409">
    <property type="entry name" value="ARGINASE_2"/>
    <property type="match status" value="1"/>
</dbReference>
<feature type="binding site" evidence="4">
    <location>
        <position position="327"/>
    </location>
    <ligand>
        <name>Mn(2+)</name>
        <dbReference type="ChEBI" id="CHEBI:29035"/>
        <label>1</label>
    </ligand>
</feature>
<feature type="binding site" evidence="4">
    <location>
        <position position="182"/>
    </location>
    <ligand>
        <name>Mn(2+)</name>
        <dbReference type="ChEBI" id="CHEBI:29035"/>
        <label>1</label>
    </ligand>
</feature>
<feature type="binding site" evidence="4">
    <location>
        <position position="232"/>
    </location>
    <ligand>
        <name>Mn(2+)</name>
        <dbReference type="ChEBI" id="CHEBI:29035"/>
        <label>2</label>
    </ligand>
</feature>
<comment type="similarity">
    <text evidence="1">Belongs to the arginase family. Agmatinase subfamily.</text>
</comment>
<dbReference type="InterPro" id="IPR020855">
    <property type="entry name" value="Ureohydrolase_Mn_BS"/>
</dbReference>
<dbReference type="PROSITE" id="PS01053">
    <property type="entry name" value="ARGINASE_1"/>
    <property type="match status" value="1"/>
</dbReference>
<feature type="signal peptide" evidence="6">
    <location>
        <begin position="1"/>
        <end position="18"/>
    </location>
</feature>
<dbReference type="OrthoDB" id="288726at2759"/>
<dbReference type="PIRSF" id="PIRSF036979">
    <property type="entry name" value="Arginase"/>
    <property type="match status" value="1"/>
</dbReference>
<dbReference type="PRINTS" id="PR00116">
    <property type="entry name" value="ARGINASE"/>
</dbReference>
<evidence type="ECO:0008006" key="9">
    <source>
        <dbReference type="Google" id="ProtNLM"/>
    </source>
</evidence>
<keyword evidence="3 5" id="KW-0378">Hydrolase</keyword>
<gene>
    <name evidence="7" type="ORF">D9758_002149</name>
</gene>
<evidence type="ECO:0000256" key="2">
    <source>
        <dbReference type="ARBA" id="ARBA00022723"/>
    </source>
</evidence>
<feature type="binding site" evidence="4">
    <location>
        <position position="329"/>
    </location>
    <ligand>
        <name>Mn(2+)</name>
        <dbReference type="ChEBI" id="CHEBI:29035"/>
        <label>1</label>
    </ligand>
</feature>
<dbReference type="PANTHER" id="PTHR11358:SF26">
    <property type="entry name" value="GUANIDINO ACID HYDROLASE, MITOCHONDRIAL"/>
    <property type="match status" value="1"/>
</dbReference>
<keyword evidence="4" id="KW-0464">Manganese</keyword>
<organism evidence="7 8">
    <name type="scientific">Tetrapyrgos nigripes</name>
    <dbReference type="NCBI Taxonomy" id="182062"/>
    <lineage>
        <taxon>Eukaryota</taxon>
        <taxon>Fungi</taxon>
        <taxon>Dikarya</taxon>
        <taxon>Basidiomycota</taxon>
        <taxon>Agaricomycotina</taxon>
        <taxon>Agaricomycetes</taxon>
        <taxon>Agaricomycetidae</taxon>
        <taxon>Agaricales</taxon>
        <taxon>Marasmiineae</taxon>
        <taxon>Marasmiaceae</taxon>
        <taxon>Tetrapyrgos</taxon>
    </lineage>
</organism>